<dbReference type="Proteomes" id="UP000663861">
    <property type="component" value="Unassembled WGS sequence"/>
</dbReference>
<evidence type="ECO:0008006" key="3">
    <source>
        <dbReference type="Google" id="ProtNLM"/>
    </source>
</evidence>
<comment type="caution">
    <text evidence="1">The sequence shown here is derived from an EMBL/GenBank/DDBJ whole genome shotgun (WGS) entry which is preliminary data.</text>
</comment>
<sequence length="584" mass="66558">METRSSACFSDFSDEIIIQMLHFSDYMSIIQFAATSKRHHSIVTDSVSLQLLIELDVHGLSLINGSYNYPKNRTSSVQLDELLRYQDAWLNLRFDEPIERSLHEYSICELREGNYAIAFSSTGSLRTFDSLQIIPLSSLNNPNLTQFQSDFQDFTVDFGQDLVILVSNDPHDINSLEVKLASIKTGHAHPLAQRPAFSIKVGFEISTIGDSSFSFEVMGDILVTQVEGMNEQEFEILAWNWKTCTLLSRIASDFGAASFTFLDTTHLLVCSSGKDEEKHKFHLCRITISLYSISIAATDKHPGCTVFRTSDCPHTHPVLVFEFPELHDFYELSFRGIFRSAPVPGRALSAMKNAITYLKAQTLGLSFTLLPRSGSWTDRGYEKIHLRVFISASHLLRYLKQHSEELNTISITWGEWGTQATRWFLCDRETDFWAFWSSGSRFLRVDDDPRSAFHELSIFDFDPRASMRHEDYKANTQIPLHHSPVREEMKRLTLGGRGLTTPHIKGPTQVQTPRLFVDTIDSSMPTVIERGFTSPVESRLPFRVVSKPQFVPTCVDWFIDESHIIGRNPTQQSREGILVYNLRI</sequence>
<accession>A0A8H3DF36</accession>
<proteinExistence type="predicted"/>
<organism evidence="1 2">
    <name type="scientific">Rhizoctonia solani</name>
    <dbReference type="NCBI Taxonomy" id="456999"/>
    <lineage>
        <taxon>Eukaryota</taxon>
        <taxon>Fungi</taxon>
        <taxon>Dikarya</taxon>
        <taxon>Basidiomycota</taxon>
        <taxon>Agaricomycotina</taxon>
        <taxon>Agaricomycetes</taxon>
        <taxon>Cantharellales</taxon>
        <taxon>Ceratobasidiaceae</taxon>
        <taxon>Rhizoctonia</taxon>
    </lineage>
</organism>
<gene>
    <name evidence="1" type="ORF">RDB_LOCUS160362</name>
</gene>
<dbReference type="EMBL" id="CAJMWY010004198">
    <property type="protein sequence ID" value="CAE6523533.1"/>
    <property type="molecule type" value="Genomic_DNA"/>
</dbReference>
<evidence type="ECO:0000313" key="1">
    <source>
        <dbReference type="EMBL" id="CAE6523533.1"/>
    </source>
</evidence>
<reference evidence="1" key="1">
    <citation type="submission" date="2021-01" db="EMBL/GenBank/DDBJ databases">
        <authorList>
            <person name="Kaushik A."/>
        </authorList>
    </citation>
    <scope>NUCLEOTIDE SEQUENCE</scope>
    <source>
        <strain evidence="1">AG4-RS23</strain>
    </source>
</reference>
<protein>
    <recommendedName>
        <fullName evidence="3">F-box domain-containing protein</fullName>
    </recommendedName>
</protein>
<dbReference type="AlphaFoldDB" id="A0A8H3DF36"/>
<name>A0A8H3DF36_9AGAM</name>
<evidence type="ECO:0000313" key="2">
    <source>
        <dbReference type="Proteomes" id="UP000663861"/>
    </source>
</evidence>